<dbReference type="InterPro" id="IPR005651">
    <property type="entry name" value="Trm112-like"/>
</dbReference>
<dbReference type="HAMAP" id="MF_01187">
    <property type="entry name" value="UPF0434"/>
    <property type="match status" value="1"/>
</dbReference>
<dbReference type="Proteomes" id="UP000677812">
    <property type="component" value="Unassembled WGS sequence"/>
</dbReference>
<dbReference type="RefSeq" id="WP_211680136.1">
    <property type="nucleotide sequence ID" value="NZ_JAGRQH010000001.1"/>
</dbReference>
<dbReference type="EMBL" id="JAGRQH010000001">
    <property type="protein sequence ID" value="MBR0558676.1"/>
    <property type="molecule type" value="Genomic_DNA"/>
</dbReference>
<sequence length="61" mass="6612">MTSELDPRLLSVLVCPLTKGPLTYDSAAQELISAKARCAYPIKDGIPIMLPDEARPLDDTP</sequence>
<reference evidence="2 3" key="1">
    <citation type="submission" date="2021-04" db="EMBL/GenBank/DDBJ databases">
        <title>The complete genome sequence of Neokomagataea sp. TBRC 2177.</title>
        <authorList>
            <person name="Charoenyingcharoen P."/>
            <person name="Yukphan P."/>
        </authorList>
    </citation>
    <scope>NUCLEOTIDE SEQUENCE [LARGE SCALE GENOMIC DNA]</scope>
    <source>
        <strain evidence="2 3">TBRC 2177</strain>
    </source>
</reference>
<evidence type="ECO:0000313" key="2">
    <source>
        <dbReference type="EMBL" id="MBR0558676.1"/>
    </source>
</evidence>
<organism evidence="2 3">
    <name type="scientific">Neokomagataea anthophila</name>
    <dbReference type="NCBI Taxonomy" id="2826925"/>
    <lineage>
        <taxon>Bacteria</taxon>
        <taxon>Pseudomonadati</taxon>
        <taxon>Pseudomonadota</taxon>
        <taxon>Alphaproteobacteria</taxon>
        <taxon>Acetobacterales</taxon>
        <taxon>Acetobacteraceae</taxon>
        <taxon>Neokomagataea</taxon>
    </lineage>
</organism>
<evidence type="ECO:0000313" key="3">
    <source>
        <dbReference type="Proteomes" id="UP000677812"/>
    </source>
</evidence>
<dbReference type="SUPFAM" id="SSF158997">
    <property type="entry name" value="Trm112p-like"/>
    <property type="match status" value="1"/>
</dbReference>
<protein>
    <recommendedName>
        <fullName evidence="1">UPF0434 protein KB213_01190</fullName>
    </recommendedName>
</protein>
<comment type="caution">
    <text evidence="2">The sequence shown here is derived from an EMBL/GenBank/DDBJ whole genome shotgun (WGS) entry which is preliminary data.</text>
</comment>
<dbReference type="PANTHER" id="PTHR33505:SF4">
    <property type="entry name" value="PROTEIN PREY, MITOCHONDRIAL"/>
    <property type="match status" value="1"/>
</dbReference>
<keyword evidence="3" id="KW-1185">Reference proteome</keyword>
<gene>
    <name evidence="2" type="ORF">KB213_01190</name>
</gene>
<dbReference type="Gene3D" id="2.20.25.10">
    <property type="match status" value="1"/>
</dbReference>
<comment type="similarity">
    <text evidence="1">Belongs to the UPF0434 family.</text>
</comment>
<dbReference type="Pfam" id="PF03966">
    <property type="entry name" value="Trm112p"/>
    <property type="match status" value="1"/>
</dbReference>
<dbReference type="PANTHER" id="PTHR33505">
    <property type="entry name" value="ZGC:162634"/>
    <property type="match status" value="1"/>
</dbReference>
<name>A0ABS5E4C5_9PROT</name>
<proteinExistence type="inferred from homology"/>
<evidence type="ECO:0000256" key="1">
    <source>
        <dbReference type="HAMAP-Rule" id="MF_01187"/>
    </source>
</evidence>
<accession>A0ABS5E4C5</accession>